<dbReference type="InterPro" id="IPR056209">
    <property type="entry name" value="SU10_adaptor"/>
</dbReference>
<organism evidence="1">
    <name type="scientific">marine sediment metagenome</name>
    <dbReference type="NCBI Taxonomy" id="412755"/>
    <lineage>
        <taxon>unclassified sequences</taxon>
        <taxon>metagenomes</taxon>
        <taxon>ecological metagenomes</taxon>
    </lineage>
</organism>
<dbReference type="Pfam" id="PF24175">
    <property type="entry name" value="SU10_adaptor"/>
    <property type="match status" value="1"/>
</dbReference>
<reference evidence="1" key="1">
    <citation type="journal article" date="2015" name="Nature">
        <title>Complex archaea that bridge the gap between prokaryotes and eukaryotes.</title>
        <authorList>
            <person name="Spang A."/>
            <person name="Saw J.H."/>
            <person name="Jorgensen S.L."/>
            <person name="Zaremba-Niedzwiedzka K."/>
            <person name="Martijn J."/>
            <person name="Lind A.E."/>
            <person name="van Eijk R."/>
            <person name="Schleper C."/>
            <person name="Guy L."/>
            <person name="Ettema T.J."/>
        </authorList>
    </citation>
    <scope>NUCLEOTIDE SEQUENCE</scope>
</reference>
<sequence>MAMDREDFRDEVRGNIKRTVDGVSNARINRWINWAQGYLSDLHTYEEMRSNDTSKSTTASSVVVTWPTRMKDLYSMTVRDGARSRKLVYVHARNFDREVPRPATYTEGLPSWYVDYGSTFELFQIPDAIYNLAIRCSVYPADFGDDDATSTLLRKDALISGVATVFGFYSLREVEDAAYWGSQIVPPLYEASLTSDHSAEDWLPIARGFQSQPLNMAGQWWTNPFTGRIVPGY</sequence>
<dbReference type="AlphaFoldDB" id="A0A0F9QEL6"/>
<protein>
    <submittedName>
        <fullName evidence="1">Uncharacterized protein</fullName>
    </submittedName>
</protein>
<comment type="caution">
    <text evidence="1">The sequence shown here is derived from an EMBL/GenBank/DDBJ whole genome shotgun (WGS) entry which is preliminary data.</text>
</comment>
<evidence type="ECO:0000313" key="1">
    <source>
        <dbReference type="EMBL" id="KKN42495.1"/>
    </source>
</evidence>
<dbReference type="EMBL" id="LAZR01001576">
    <property type="protein sequence ID" value="KKN42495.1"/>
    <property type="molecule type" value="Genomic_DNA"/>
</dbReference>
<gene>
    <name evidence="1" type="ORF">LCGC14_0712560</name>
</gene>
<proteinExistence type="predicted"/>
<accession>A0A0F9QEL6</accession>
<name>A0A0F9QEL6_9ZZZZ</name>